<dbReference type="CDD" id="cd06579">
    <property type="entry name" value="TM_PBP1_transp_AraH_like"/>
    <property type="match status" value="1"/>
</dbReference>
<evidence type="ECO:0000256" key="3">
    <source>
        <dbReference type="ARBA" id="ARBA00022692"/>
    </source>
</evidence>
<evidence type="ECO:0000256" key="1">
    <source>
        <dbReference type="ARBA" id="ARBA00004651"/>
    </source>
</evidence>
<proteinExistence type="predicted"/>
<evidence type="ECO:0000313" key="7">
    <source>
        <dbReference type="EMBL" id="GCE09239.1"/>
    </source>
</evidence>
<feature type="transmembrane region" description="Helical" evidence="6">
    <location>
        <begin position="228"/>
        <end position="247"/>
    </location>
</feature>
<feature type="transmembrane region" description="Helical" evidence="6">
    <location>
        <begin position="176"/>
        <end position="197"/>
    </location>
</feature>
<organism evidence="7 8">
    <name type="scientific">Dictyobacter aurantiacus</name>
    <dbReference type="NCBI Taxonomy" id="1936993"/>
    <lineage>
        <taxon>Bacteria</taxon>
        <taxon>Bacillati</taxon>
        <taxon>Chloroflexota</taxon>
        <taxon>Ktedonobacteria</taxon>
        <taxon>Ktedonobacterales</taxon>
        <taxon>Dictyobacteraceae</taxon>
        <taxon>Dictyobacter</taxon>
    </lineage>
</organism>
<dbReference type="PANTHER" id="PTHR32196:SF19">
    <property type="entry name" value="GALACTOFURANOSE TRANSPORTER PERMEASE PROTEIN YTFT"/>
    <property type="match status" value="1"/>
</dbReference>
<reference evidence="8" key="1">
    <citation type="submission" date="2018-12" db="EMBL/GenBank/DDBJ databases">
        <title>Tengunoibacter tsumagoiensis gen. nov., sp. nov., Dictyobacter kobayashii sp. nov., D. alpinus sp. nov., and D. joshuensis sp. nov. and description of Dictyobacteraceae fam. nov. within the order Ktedonobacterales isolated from Tengu-no-mugimeshi.</title>
        <authorList>
            <person name="Wang C.M."/>
            <person name="Zheng Y."/>
            <person name="Sakai Y."/>
            <person name="Toyoda A."/>
            <person name="Minakuchi Y."/>
            <person name="Abe K."/>
            <person name="Yokota A."/>
            <person name="Yabe S."/>
        </authorList>
    </citation>
    <scope>NUCLEOTIDE SEQUENCE [LARGE SCALE GENOMIC DNA]</scope>
    <source>
        <strain evidence="8">S-27</strain>
    </source>
</reference>
<dbReference type="RefSeq" id="WP_126601657.1">
    <property type="nucleotide sequence ID" value="NZ_BIFQ01000002.1"/>
</dbReference>
<evidence type="ECO:0000256" key="4">
    <source>
        <dbReference type="ARBA" id="ARBA00022989"/>
    </source>
</evidence>
<keyword evidence="2" id="KW-1003">Cell membrane</keyword>
<keyword evidence="4 6" id="KW-1133">Transmembrane helix</keyword>
<feature type="transmembrane region" description="Helical" evidence="6">
    <location>
        <begin position="28"/>
        <end position="48"/>
    </location>
</feature>
<dbReference type="GO" id="GO:0022857">
    <property type="term" value="F:transmembrane transporter activity"/>
    <property type="evidence" value="ECO:0007669"/>
    <property type="project" value="InterPro"/>
</dbReference>
<comment type="subcellular location">
    <subcellularLocation>
        <location evidence="1">Cell membrane</location>
        <topology evidence="1">Multi-pass membrane protein</topology>
    </subcellularLocation>
</comment>
<protein>
    <submittedName>
        <fullName evidence="7">Monosaccharide-transporting ATPase</fullName>
    </submittedName>
</protein>
<evidence type="ECO:0000256" key="2">
    <source>
        <dbReference type="ARBA" id="ARBA00022475"/>
    </source>
</evidence>
<keyword evidence="3 6" id="KW-0812">Transmembrane</keyword>
<feature type="transmembrane region" description="Helical" evidence="6">
    <location>
        <begin position="259"/>
        <end position="277"/>
    </location>
</feature>
<dbReference type="AlphaFoldDB" id="A0A401ZQU6"/>
<evidence type="ECO:0000313" key="8">
    <source>
        <dbReference type="Proteomes" id="UP000287224"/>
    </source>
</evidence>
<accession>A0A401ZQU6</accession>
<dbReference type="EMBL" id="BIFQ01000002">
    <property type="protein sequence ID" value="GCE09239.1"/>
    <property type="molecule type" value="Genomic_DNA"/>
</dbReference>
<name>A0A401ZQU6_9CHLR</name>
<dbReference type="Proteomes" id="UP000287224">
    <property type="component" value="Unassembled WGS sequence"/>
</dbReference>
<evidence type="ECO:0000256" key="6">
    <source>
        <dbReference type="SAM" id="Phobius"/>
    </source>
</evidence>
<comment type="caution">
    <text evidence="7">The sequence shown here is derived from an EMBL/GenBank/DDBJ whole genome shotgun (WGS) entry which is preliminary data.</text>
</comment>
<feature type="transmembrane region" description="Helical" evidence="6">
    <location>
        <begin position="138"/>
        <end position="156"/>
    </location>
</feature>
<dbReference type="Pfam" id="PF02653">
    <property type="entry name" value="BPD_transp_2"/>
    <property type="match status" value="1"/>
</dbReference>
<dbReference type="GO" id="GO:0005886">
    <property type="term" value="C:plasma membrane"/>
    <property type="evidence" value="ECO:0007669"/>
    <property type="project" value="UniProtKB-SubCell"/>
</dbReference>
<feature type="transmembrane region" description="Helical" evidence="6">
    <location>
        <begin position="284"/>
        <end position="302"/>
    </location>
</feature>
<gene>
    <name evidence="7" type="ORF">KDAU_65680</name>
</gene>
<dbReference type="PANTHER" id="PTHR32196">
    <property type="entry name" value="ABC TRANSPORTER PERMEASE PROTEIN YPHD-RELATED-RELATED"/>
    <property type="match status" value="1"/>
</dbReference>
<dbReference type="OrthoDB" id="9784538at2"/>
<feature type="transmembrane region" description="Helical" evidence="6">
    <location>
        <begin position="308"/>
        <end position="326"/>
    </location>
</feature>
<evidence type="ECO:0000256" key="5">
    <source>
        <dbReference type="ARBA" id="ARBA00023136"/>
    </source>
</evidence>
<dbReference type="InterPro" id="IPR001851">
    <property type="entry name" value="ABC_transp_permease"/>
</dbReference>
<keyword evidence="5 6" id="KW-0472">Membrane</keyword>
<feature type="transmembrane region" description="Helical" evidence="6">
    <location>
        <begin position="108"/>
        <end position="131"/>
    </location>
</feature>
<keyword evidence="8" id="KW-1185">Reference proteome</keyword>
<sequence length="330" mass="34104">MATTPTPQAPASRLKGSRGLWHSRGRTGSLLACILLLLLNCIFTPNFLRFQTLGINLQQMSSTTIVAIGMTLVIATGGIDLSVGSVMAIAGVLAPLLFLHIANPVLGLALALFLPLLAGAACGLFNGWLVARIQLQPIIATLILFTAGRGIAQVLTNGAGQPFTNAGFSWLGKGSLLGLPVQAYLMALLLVVFSLFMRGTRFGRSIQAIGGNAEAARLAGVPVARTRIAVYVITGVLAALGGLIVVSLNSNSDPSTVGLNVELNAIAAVAIGGTSLLGGEARVFGTFLGALITQLIYTFLVGNNVPQATALVVNALIILVAVYLQIRPQS</sequence>